<dbReference type="PANTHER" id="PTHR48050:SF13">
    <property type="entry name" value="STEROL 3-BETA-GLUCOSYLTRANSFERASE UGT80A2"/>
    <property type="match status" value="1"/>
</dbReference>
<dbReference type="InterPro" id="IPR050426">
    <property type="entry name" value="Glycosyltransferase_28"/>
</dbReference>
<sequence>IAAGSRGDLQPCLALGRGLASRGHRVRVIASTRYTSLIEATGLEAAPLTADPTEILDSEAGQELLAGGRNPIRFIRGFRRILGPMAERLLTELLDASKGADLILGPNLAMLPRHLAEHLAVPWALIHFQPSHPTNAFPHPFLPWTNRLGGWANRAGFLAVDQIAWQFCRPFINPWRRESLNLPPTSIRGPMKDARRQEIPVLACFSEQVVPRPRDWPRHVHTTGYWFLDDPTWEPSPPLRDFLDAGSPPVYVGFGSMRPQDPEATDRTIRTALREAKVRGIVQGDPATSSDDILAVQDVPHSWLFPRMAAVVHHGGAGTTAAGLRAGVPTIVCPFFGDQPYWAERVAALKAGPSPIPFHELTAPRLTAAVHEALNNPEITEHSAALGHRISSEDGITHACEALETLLSKR</sequence>
<dbReference type="PANTHER" id="PTHR48050">
    <property type="entry name" value="STEROL 3-BETA-GLUCOSYLTRANSFERASE"/>
    <property type="match status" value="1"/>
</dbReference>
<gene>
    <name evidence="3" type="ORF">ACFQ07_32545</name>
</gene>
<dbReference type="Pfam" id="PF03033">
    <property type="entry name" value="Glyco_transf_28"/>
    <property type="match status" value="1"/>
</dbReference>
<dbReference type="Pfam" id="PF06722">
    <property type="entry name" value="EryCIII-like_C"/>
    <property type="match status" value="1"/>
</dbReference>
<dbReference type="Gene3D" id="3.40.50.2000">
    <property type="entry name" value="Glycogen Phosphorylase B"/>
    <property type="match status" value="2"/>
</dbReference>
<dbReference type="EMBL" id="JBHTIR010004328">
    <property type="protein sequence ID" value="MFD0857004.1"/>
    <property type="molecule type" value="Genomic_DNA"/>
</dbReference>
<evidence type="ECO:0000259" key="1">
    <source>
        <dbReference type="Pfam" id="PF03033"/>
    </source>
</evidence>
<dbReference type="InterPro" id="IPR010610">
    <property type="entry name" value="EryCIII-like_C"/>
</dbReference>
<feature type="domain" description="Erythromycin biosynthesis protein CIII-like C-terminal" evidence="2">
    <location>
        <begin position="291"/>
        <end position="393"/>
    </location>
</feature>
<dbReference type="InterPro" id="IPR002213">
    <property type="entry name" value="UDP_glucos_trans"/>
</dbReference>
<feature type="non-terminal residue" evidence="3">
    <location>
        <position position="1"/>
    </location>
</feature>
<name>A0ABW3CSM5_9ACTN</name>
<comment type="caution">
    <text evidence="3">The sequence shown here is derived from an EMBL/GenBank/DDBJ whole genome shotgun (WGS) entry which is preliminary data.</text>
</comment>
<evidence type="ECO:0000259" key="2">
    <source>
        <dbReference type="Pfam" id="PF06722"/>
    </source>
</evidence>
<proteinExistence type="predicted"/>
<dbReference type="Proteomes" id="UP001597083">
    <property type="component" value="Unassembled WGS sequence"/>
</dbReference>
<accession>A0ABW3CSM5</accession>
<protein>
    <submittedName>
        <fullName evidence="3">Glycosyltransferase</fullName>
    </submittedName>
</protein>
<reference evidence="4" key="1">
    <citation type="journal article" date="2019" name="Int. J. Syst. Evol. Microbiol.">
        <title>The Global Catalogue of Microorganisms (GCM) 10K type strain sequencing project: providing services to taxonomists for standard genome sequencing and annotation.</title>
        <authorList>
            <consortium name="The Broad Institute Genomics Platform"/>
            <consortium name="The Broad Institute Genome Sequencing Center for Infectious Disease"/>
            <person name="Wu L."/>
            <person name="Ma J."/>
        </authorList>
    </citation>
    <scope>NUCLEOTIDE SEQUENCE [LARGE SCALE GENOMIC DNA]</scope>
    <source>
        <strain evidence="4">JCM 31696</strain>
    </source>
</reference>
<organism evidence="3 4">
    <name type="scientific">Actinomadura adrarensis</name>
    <dbReference type="NCBI Taxonomy" id="1819600"/>
    <lineage>
        <taxon>Bacteria</taxon>
        <taxon>Bacillati</taxon>
        <taxon>Actinomycetota</taxon>
        <taxon>Actinomycetes</taxon>
        <taxon>Streptosporangiales</taxon>
        <taxon>Thermomonosporaceae</taxon>
        <taxon>Actinomadura</taxon>
    </lineage>
</organism>
<evidence type="ECO:0000313" key="3">
    <source>
        <dbReference type="EMBL" id="MFD0857004.1"/>
    </source>
</evidence>
<evidence type="ECO:0000313" key="4">
    <source>
        <dbReference type="Proteomes" id="UP001597083"/>
    </source>
</evidence>
<dbReference type="InterPro" id="IPR004276">
    <property type="entry name" value="GlycoTrans_28_N"/>
</dbReference>
<dbReference type="SUPFAM" id="SSF53756">
    <property type="entry name" value="UDP-Glycosyltransferase/glycogen phosphorylase"/>
    <property type="match status" value="1"/>
</dbReference>
<keyword evidence="4" id="KW-1185">Reference proteome</keyword>
<feature type="domain" description="Glycosyltransferase family 28 N-terminal" evidence="1">
    <location>
        <begin position="2"/>
        <end position="137"/>
    </location>
</feature>
<dbReference type="CDD" id="cd03784">
    <property type="entry name" value="GT1_Gtf-like"/>
    <property type="match status" value="1"/>
</dbReference>